<dbReference type="EMBL" id="CP015323">
    <property type="protein sequence ID" value="AWG44906.1"/>
    <property type="molecule type" value="Genomic_DNA"/>
</dbReference>
<keyword evidence="2" id="KW-0238">DNA-binding</keyword>
<dbReference type="OrthoDB" id="9781630at2"/>
<organism evidence="5 6">
    <name type="scientific">Priestia filamentosa</name>
    <dbReference type="NCBI Taxonomy" id="1402861"/>
    <lineage>
        <taxon>Bacteria</taxon>
        <taxon>Bacillati</taxon>
        <taxon>Bacillota</taxon>
        <taxon>Bacilli</taxon>
        <taxon>Bacillales</taxon>
        <taxon>Bacillaceae</taxon>
        <taxon>Priestia</taxon>
    </lineage>
</organism>
<name>A0A2L1FFQ3_9BACI</name>
<dbReference type="RefSeq" id="WP_063592719.1">
    <property type="nucleotide sequence ID" value="NZ_CP015323.1"/>
</dbReference>
<dbReference type="Pfam" id="PF00392">
    <property type="entry name" value="GntR"/>
    <property type="match status" value="1"/>
</dbReference>
<sequence>MSNQKTPDFNVKRLNQSDLALIVRSFLSDLDVNEESRLPQRAYLAIRHAIRHLQLPPGQTVLEREMAEILGMSRTPVRESLIRLETEGWVRLIPRRGFIVAPLVADDLQQIYEVVEALDGDAPPELSGKPPV</sequence>
<feature type="domain" description="HTH gntR-type" evidence="4">
    <location>
        <begin position="36"/>
        <end position="103"/>
    </location>
</feature>
<keyword evidence="1" id="KW-0805">Transcription regulation</keyword>
<dbReference type="SUPFAM" id="SSF46785">
    <property type="entry name" value="Winged helix' DNA-binding domain"/>
    <property type="match status" value="1"/>
</dbReference>
<gene>
    <name evidence="5" type="ORF">BEH_24730</name>
</gene>
<dbReference type="KEGG" id="beo:BEH_24730"/>
<dbReference type="PRINTS" id="PR00035">
    <property type="entry name" value="HTHGNTR"/>
</dbReference>
<evidence type="ECO:0000313" key="6">
    <source>
        <dbReference type="Proteomes" id="UP000036202"/>
    </source>
</evidence>
<dbReference type="AlphaFoldDB" id="A0A2L1FFQ3"/>
<dbReference type="InterPro" id="IPR000524">
    <property type="entry name" value="Tscrpt_reg_HTH_GntR"/>
</dbReference>
<dbReference type="Gene3D" id="1.10.10.10">
    <property type="entry name" value="Winged helix-like DNA-binding domain superfamily/Winged helix DNA-binding domain"/>
    <property type="match status" value="1"/>
</dbReference>
<dbReference type="PANTHER" id="PTHR43537">
    <property type="entry name" value="TRANSCRIPTIONAL REGULATOR, GNTR FAMILY"/>
    <property type="match status" value="1"/>
</dbReference>
<dbReference type="PANTHER" id="PTHR43537:SF24">
    <property type="entry name" value="GLUCONATE OPERON TRANSCRIPTIONAL REPRESSOR"/>
    <property type="match status" value="1"/>
</dbReference>
<dbReference type="GO" id="GO:0003677">
    <property type="term" value="F:DNA binding"/>
    <property type="evidence" value="ECO:0007669"/>
    <property type="project" value="UniProtKB-KW"/>
</dbReference>
<accession>A0A2L1FFQ3</accession>
<keyword evidence="6" id="KW-1185">Reference proteome</keyword>
<evidence type="ECO:0000256" key="2">
    <source>
        <dbReference type="ARBA" id="ARBA00023125"/>
    </source>
</evidence>
<keyword evidence="3" id="KW-0804">Transcription</keyword>
<evidence type="ECO:0000256" key="1">
    <source>
        <dbReference type="ARBA" id="ARBA00023015"/>
    </source>
</evidence>
<dbReference type="Proteomes" id="UP000036202">
    <property type="component" value="Plasmid pbeh1"/>
</dbReference>
<dbReference type="InterPro" id="IPR036388">
    <property type="entry name" value="WH-like_DNA-bd_sf"/>
</dbReference>
<geneLocation type="plasmid" evidence="6">
    <name>pbeh1</name>
</geneLocation>
<keyword evidence="5" id="KW-0614">Plasmid</keyword>
<protein>
    <recommendedName>
        <fullName evidence="4">HTH gntR-type domain-containing protein</fullName>
    </recommendedName>
</protein>
<accession>A0A2S1M0L6</accession>
<dbReference type="SMART" id="SM00345">
    <property type="entry name" value="HTH_GNTR"/>
    <property type="match status" value="1"/>
</dbReference>
<reference evidence="5 6" key="1">
    <citation type="journal article" date="2015" name="PLoS ONE">
        <title>Genome Sequence of Bacillus endophyticus and Analysis of Its Companion Mechanism in the Ketogulonigenium vulgare-Bacillus Strain Consortium.</title>
        <authorList>
            <person name="Jia N."/>
            <person name="Du J."/>
            <person name="Ding M.Z."/>
            <person name="Gao F."/>
            <person name="Yuan Y.J."/>
        </authorList>
    </citation>
    <scope>NUCLEOTIDE SEQUENCE [LARGE SCALE GENOMIC DNA]</scope>
    <source>
        <strain evidence="5 6">Hbe603</strain>
        <plasmid evidence="6">pbeh1</plasmid>
    </source>
</reference>
<dbReference type="PROSITE" id="PS50949">
    <property type="entry name" value="HTH_GNTR"/>
    <property type="match status" value="1"/>
</dbReference>
<evidence type="ECO:0000313" key="5">
    <source>
        <dbReference type="EMBL" id="AWG44906.1"/>
    </source>
</evidence>
<evidence type="ECO:0000256" key="3">
    <source>
        <dbReference type="ARBA" id="ARBA00023163"/>
    </source>
</evidence>
<dbReference type="InterPro" id="IPR036390">
    <property type="entry name" value="WH_DNA-bd_sf"/>
</dbReference>
<proteinExistence type="predicted"/>
<dbReference type="CDD" id="cd07377">
    <property type="entry name" value="WHTH_GntR"/>
    <property type="match status" value="1"/>
</dbReference>
<evidence type="ECO:0000259" key="4">
    <source>
        <dbReference type="PROSITE" id="PS50949"/>
    </source>
</evidence>
<dbReference type="GO" id="GO:0003700">
    <property type="term" value="F:DNA-binding transcription factor activity"/>
    <property type="evidence" value="ECO:0007669"/>
    <property type="project" value="InterPro"/>
</dbReference>